<dbReference type="GO" id="GO:0000455">
    <property type="term" value="P:enzyme-directed rRNA pseudouridine synthesis"/>
    <property type="evidence" value="ECO:0007669"/>
    <property type="project" value="TreeGrafter"/>
</dbReference>
<comment type="similarity">
    <text evidence="2 5">Belongs to the pseudouridine synthase RluA family.</text>
</comment>
<comment type="catalytic activity">
    <reaction evidence="1 5">
        <text>a uridine in RNA = a pseudouridine in RNA</text>
        <dbReference type="Rhea" id="RHEA:48348"/>
        <dbReference type="Rhea" id="RHEA-COMP:12068"/>
        <dbReference type="Rhea" id="RHEA-COMP:12069"/>
        <dbReference type="ChEBI" id="CHEBI:65314"/>
        <dbReference type="ChEBI" id="CHEBI:65315"/>
    </reaction>
</comment>
<dbReference type="InterPro" id="IPR006145">
    <property type="entry name" value="PsdUridine_synth_RsuA/RluA"/>
</dbReference>
<keyword evidence="8" id="KW-1185">Reference proteome</keyword>
<gene>
    <name evidence="7" type="ORF">GCM10007140_21460</name>
</gene>
<dbReference type="CDD" id="cd02869">
    <property type="entry name" value="PseudoU_synth_RluA_like"/>
    <property type="match status" value="1"/>
</dbReference>
<evidence type="ECO:0000313" key="8">
    <source>
        <dbReference type="Proteomes" id="UP000605259"/>
    </source>
</evidence>
<dbReference type="RefSeq" id="WP_188388350.1">
    <property type="nucleotide sequence ID" value="NZ_BMFK01000001.1"/>
</dbReference>
<accession>A0A917ASG0</accession>
<sequence length="308" mass="35309">MKLERKGEWCELVVPSRWQGKAVQDVFREEFQLSKKLIHEFRMEKRVQVNGEVANWTKPLQKEDSLYIQLFVEEEYGVEPEYGELEVLFEDDHVLIVYKQAGMDTHPNEDGQGGTLANLVAGYYVSNGIQTKVRHIHRLDKDTTGAVIFAKHAMAGVIMDRLLAERHIRRHYAAVVHGLVKKKKDTIHASIGRDRHHATRRRVSPNGQEAITYYEVLQTFPKEGTTLVSLQLQTGRTHQIRVHMSYLGHPLLGDTLYGGKTTVLKRQALHAYKVLMKHPMTNERIIAYAPFPEDLAAYSQYIGELNKG</sequence>
<evidence type="ECO:0000256" key="5">
    <source>
        <dbReference type="RuleBase" id="RU362028"/>
    </source>
</evidence>
<evidence type="ECO:0000256" key="1">
    <source>
        <dbReference type="ARBA" id="ARBA00000073"/>
    </source>
</evidence>
<feature type="domain" description="Pseudouridine synthase RsuA/RluA-like" evidence="6">
    <location>
        <begin position="93"/>
        <end position="245"/>
    </location>
</feature>
<reference evidence="7" key="1">
    <citation type="journal article" date="2014" name="Int. J. Syst. Evol. Microbiol.">
        <title>Complete genome sequence of Corynebacterium casei LMG S-19264T (=DSM 44701T), isolated from a smear-ripened cheese.</title>
        <authorList>
            <consortium name="US DOE Joint Genome Institute (JGI-PGF)"/>
            <person name="Walter F."/>
            <person name="Albersmeier A."/>
            <person name="Kalinowski J."/>
            <person name="Ruckert C."/>
        </authorList>
    </citation>
    <scope>NUCLEOTIDE SEQUENCE</scope>
    <source>
        <strain evidence="7">CGMCC 1.12698</strain>
    </source>
</reference>
<dbReference type="PANTHER" id="PTHR21600">
    <property type="entry name" value="MITOCHONDRIAL RNA PSEUDOURIDINE SYNTHASE"/>
    <property type="match status" value="1"/>
</dbReference>
<dbReference type="InterPro" id="IPR006225">
    <property type="entry name" value="PsdUridine_synth_RluC/D"/>
</dbReference>
<evidence type="ECO:0000256" key="2">
    <source>
        <dbReference type="ARBA" id="ARBA00010876"/>
    </source>
</evidence>
<dbReference type="NCBIfam" id="TIGR00005">
    <property type="entry name" value="rluA_subfam"/>
    <property type="match status" value="1"/>
</dbReference>
<dbReference type="EC" id="5.4.99.-" evidence="5"/>
<proteinExistence type="inferred from homology"/>
<evidence type="ECO:0000313" key="7">
    <source>
        <dbReference type="EMBL" id="GGE71257.1"/>
    </source>
</evidence>
<comment type="function">
    <text evidence="5">Responsible for synthesis of pseudouridine from uracil.</text>
</comment>
<reference evidence="7" key="2">
    <citation type="submission" date="2020-09" db="EMBL/GenBank/DDBJ databases">
        <authorList>
            <person name="Sun Q."/>
            <person name="Zhou Y."/>
        </authorList>
    </citation>
    <scope>NUCLEOTIDE SEQUENCE</scope>
    <source>
        <strain evidence="7">CGMCC 1.12698</strain>
    </source>
</reference>
<comment type="caution">
    <text evidence="7">The sequence shown here is derived from an EMBL/GenBank/DDBJ whole genome shotgun (WGS) entry which is preliminary data.</text>
</comment>
<feature type="active site" evidence="4">
    <location>
        <position position="140"/>
    </location>
</feature>
<name>A0A917ASG0_9BACI</name>
<dbReference type="PANTHER" id="PTHR21600:SF71">
    <property type="entry name" value="PSEUDOURIDINE SYNTHASE"/>
    <property type="match status" value="1"/>
</dbReference>
<dbReference type="Pfam" id="PF00849">
    <property type="entry name" value="PseudoU_synth_2"/>
    <property type="match status" value="1"/>
</dbReference>
<dbReference type="Proteomes" id="UP000605259">
    <property type="component" value="Unassembled WGS sequence"/>
</dbReference>
<dbReference type="GO" id="GO:0003723">
    <property type="term" value="F:RNA binding"/>
    <property type="evidence" value="ECO:0007669"/>
    <property type="project" value="InterPro"/>
</dbReference>
<dbReference type="Gene3D" id="3.30.2350.10">
    <property type="entry name" value="Pseudouridine synthase"/>
    <property type="match status" value="1"/>
</dbReference>
<dbReference type="GO" id="GO:0140098">
    <property type="term" value="F:catalytic activity, acting on RNA"/>
    <property type="evidence" value="ECO:0007669"/>
    <property type="project" value="UniProtKB-ARBA"/>
</dbReference>
<dbReference type="InterPro" id="IPR006224">
    <property type="entry name" value="PsdUridine_synth_RluA-like_CS"/>
</dbReference>
<evidence type="ECO:0000259" key="6">
    <source>
        <dbReference type="Pfam" id="PF00849"/>
    </source>
</evidence>
<dbReference type="FunFam" id="3.30.2350.10:FF:000005">
    <property type="entry name" value="Pseudouridine synthase"/>
    <property type="match status" value="1"/>
</dbReference>
<dbReference type="InterPro" id="IPR050188">
    <property type="entry name" value="RluA_PseudoU_synthase"/>
</dbReference>
<organism evidence="7 8">
    <name type="scientific">Priestia taiwanensis</name>
    <dbReference type="NCBI Taxonomy" id="1347902"/>
    <lineage>
        <taxon>Bacteria</taxon>
        <taxon>Bacillati</taxon>
        <taxon>Bacillota</taxon>
        <taxon>Bacilli</taxon>
        <taxon>Bacillales</taxon>
        <taxon>Bacillaceae</taxon>
        <taxon>Priestia</taxon>
    </lineage>
</organism>
<dbReference type="EMBL" id="BMFK01000001">
    <property type="protein sequence ID" value="GGE71257.1"/>
    <property type="molecule type" value="Genomic_DNA"/>
</dbReference>
<dbReference type="AlphaFoldDB" id="A0A917ASG0"/>
<dbReference type="InterPro" id="IPR020103">
    <property type="entry name" value="PsdUridine_synth_cat_dom_sf"/>
</dbReference>
<evidence type="ECO:0000256" key="4">
    <source>
        <dbReference type="PIRSR" id="PIRSR606225-1"/>
    </source>
</evidence>
<keyword evidence="3 5" id="KW-0413">Isomerase</keyword>
<protein>
    <recommendedName>
        <fullName evidence="5">Pseudouridine synthase</fullName>
        <ecNumber evidence="5">5.4.99.-</ecNumber>
    </recommendedName>
</protein>
<dbReference type="GO" id="GO:0009982">
    <property type="term" value="F:pseudouridine synthase activity"/>
    <property type="evidence" value="ECO:0007669"/>
    <property type="project" value="InterPro"/>
</dbReference>
<evidence type="ECO:0000256" key="3">
    <source>
        <dbReference type="ARBA" id="ARBA00023235"/>
    </source>
</evidence>
<dbReference type="PROSITE" id="PS01129">
    <property type="entry name" value="PSI_RLU"/>
    <property type="match status" value="1"/>
</dbReference>
<dbReference type="SUPFAM" id="SSF55120">
    <property type="entry name" value="Pseudouridine synthase"/>
    <property type="match status" value="1"/>
</dbReference>